<dbReference type="Gene3D" id="3.40.710.10">
    <property type="entry name" value="DD-peptidase/beta-lactamase superfamily"/>
    <property type="match status" value="1"/>
</dbReference>
<evidence type="ECO:0000259" key="1">
    <source>
        <dbReference type="Pfam" id="PF00144"/>
    </source>
</evidence>
<dbReference type="InterPro" id="IPR001466">
    <property type="entry name" value="Beta-lactam-related"/>
</dbReference>
<protein>
    <recommendedName>
        <fullName evidence="1">Beta-lactamase-related domain-containing protein</fullName>
    </recommendedName>
</protein>
<sequence>MSPVNFRLIKRITYLLLLALLAFGVRYAWLSLPIITGYSAKMACSCMYLSGRPIDAVEKQELGSFPLRLASLTADPGDSSVTATVAGLARKKAIYRQGLGCTLINGTSEAEVRKQKGAPGQMLLQDPDTIPWPNGDLLPLEPVKGINQALLHHAMQVAFRETDPDRPLRTRAVVVLYEGQLIAEQYAPGFDRHTPMLSWSMAKSVTSALTGILVGKHKLDPKASPPVQAWISATDGHQHIHLEHLLQQTTGLDFEENYSRSTDATNMLFKQGDMGNFAAARPMKDEPGRVFYYTSGNTNILSRVIRTAVGDSAYLAFPAKELFQPLGMHSAVLEADASGTFVGSSYMFADARDWARFGLLYANDGVWNGQRILPEGWVNATIKPAPAAPLGEYGYQFWLNAGQAGNPANRKFPALPPDMYYADGYEGQYVFIIPSKKLVVVRLGQTPGPWFDVTAFLQGIIESLPAD</sequence>
<dbReference type="InterPro" id="IPR050789">
    <property type="entry name" value="Diverse_Enzym_Activities"/>
</dbReference>
<name>A0A0C1IG01_9BACT</name>
<gene>
    <name evidence="2" type="ORF">OI18_19200</name>
</gene>
<dbReference type="PANTHER" id="PTHR43283">
    <property type="entry name" value="BETA-LACTAMASE-RELATED"/>
    <property type="match status" value="1"/>
</dbReference>
<comment type="caution">
    <text evidence="2">The sequence shown here is derived from an EMBL/GenBank/DDBJ whole genome shotgun (WGS) entry which is preliminary data.</text>
</comment>
<feature type="domain" description="Beta-lactamase-related" evidence="1">
    <location>
        <begin position="172"/>
        <end position="449"/>
    </location>
</feature>
<dbReference type="RefSeq" id="WP_039142776.1">
    <property type="nucleotide sequence ID" value="NZ_JSVC01000023.1"/>
</dbReference>
<dbReference type="Proteomes" id="UP000031408">
    <property type="component" value="Unassembled WGS sequence"/>
</dbReference>
<organism evidence="2 3">
    <name type="scientific">Flavihumibacter solisilvae</name>
    <dbReference type="NCBI Taxonomy" id="1349421"/>
    <lineage>
        <taxon>Bacteria</taxon>
        <taxon>Pseudomonadati</taxon>
        <taxon>Bacteroidota</taxon>
        <taxon>Chitinophagia</taxon>
        <taxon>Chitinophagales</taxon>
        <taxon>Chitinophagaceae</taxon>
        <taxon>Flavihumibacter</taxon>
    </lineage>
</organism>
<dbReference type="OrthoDB" id="1185352at2"/>
<accession>A0A0C1IG01</accession>
<dbReference type="SUPFAM" id="SSF56601">
    <property type="entry name" value="beta-lactamase/transpeptidase-like"/>
    <property type="match status" value="1"/>
</dbReference>
<dbReference type="STRING" id="1349421.OI18_19200"/>
<dbReference type="PANTHER" id="PTHR43283:SF7">
    <property type="entry name" value="BETA-LACTAMASE-RELATED DOMAIN-CONTAINING PROTEIN"/>
    <property type="match status" value="1"/>
</dbReference>
<dbReference type="EMBL" id="JSVC01000023">
    <property type="protein sequence ID" value="KIC93070.1"/>
    <property type="molecule type" value="Genomic_DNA"/>
</dbReference>
<dbReference type="AlphaFoldDB" id="A0A0C1IG01"/>
<dbReference type="InterPro" id="IPR012338">
    <property type="entry name" value="Beta-lactam/transpept-like"/>
</dbReference>
<evidence type="ECO:0000313" key="3">
    <source>
        <dbReference type="Proteomes" id="UP000031408"/>
    </source>
</evidence>
<reference evidence="2 3" key="1">
    <citation type="submission" date="2014-11" db="EMBL/GenBank/DDBJ databases">
        <title>Genome sequence of Flavihumibacter solisilvae 3-3.</title>
        <authorList>
            <person name="Zhou G."/>
            <person name="Li M."/>
            <person name="Wang G."/>
        </authorList>
    </citation>
    <scope>NUCLEOTIDE SEQUENCE [LARGE SCALE GENOMIC DNA]</scope>
    <source>
        <strain evidence="2 3">3-3</strain>
    </source>
</reference>
<keyword evidence="3" id="KW-1185">Reference proteome</keyword>
<proteinExistence type="predicted"/>
<evidence type="ECO:0000313" key="2">
    <source>
        <dbReference type="EMBL" id="KIC93070.1"/>
    </source>
</evidence>
<dbReference type="Pfam" id="PF00144">
    <property type="entry name" value="Beta-lactamase"/>
    <property type="match status" value="1"/>
</dbReference>